<dbReference type="EMBL" id="OY731407">
    <property type="protein sequence ID" value="CAJ1976313.1"/>
    <property type="molecule type" value="Genomic_DNA"/>
</dbReference>
<sequence>MTHKPSSRFLPLKACDSSFYHTSSFTPYNTSQSKGATNYHPLTSYPSSPESIESRASDEDNASMDVTAE</sequence>
<gene>
    <name evidence="2" type="ORF">AYBTSS11_LOCUS28450</name>
</gene>
<keyword evidence="3" id="KW-1185">Reference proteome</keyword>
<name>A0AA86VUK5_9FABA</name>
<dbReference type="Proteomes" id="UP001189624">
    <property type="component" value="Chromosome 10"/>
</dbReference>
<proteinExistence type="predicted"/>
<evidence type="ECO:0000256" key="1">
    <source>
        <dbReference type="SAM" id="MobiDB-lite"/>
    </source>
</evidence>
<evidence type="ECO:0000313" key="2">
    <source>
        <dbReference type="EMBL" id="CAJ1976313.1"/>
    </source>
</evidence>
<feature type="region of interest" description="Disordered" evidence="1">
    <location>
        <begin position="26"/>
        <end position="69"/>
    </location>
</feature>
<organism evidence="2 3">
    <name type="scientific">Sphenostylis stenocarpa</name>
    <dbReference type="NCBI Taxonomy" id="92480"/>
    <lineage>
        <taxon>Eukaryota</taxon>
        <taxon>Viridiplantae</taxon>
        <taxon>Streptophyta</taxon>
        <taxon>Embryophyta</taxon>
        <taxon>Tracheophyta</taxon>
        <taxon>Spermatophyta</taxon>
        <taxon>Magnoliopsida</taxon>
        <taxon>eudicotyledons</taxon>
        <taxon>Gunneridae</taxon>
        <taxon>Pentapetalae</taxon>
        <taxon>rosids</taxon>
        <taxon>fabids</taxon>
        <taxon>Fabales</taxon>
        <taxon>Fabaceae</taxon>
        <taxon>Papilionoideae</taxon>
        <taxon>50 kb inversion clade</taxon>
        <taxon>NPAAA clade</taxon>
        <taxon>indigoferoid/millettioid clade</taxon>
        <taxon>Phaseoleae</taxon>
        <taxon>Sphenostylis</taxon>
    </lineage>
</organism>
<accession>A0AA86VUK5</accession>
<dbReference type="Gramene" id="rna-AYBTSS11_LOCUS28450">
    <property type="protein sequence ID" value="CAJ1976313.1"/>
    <property type="gene ID" value="gene-AYBTSS11_LOCUS28450"/>
</dbReference>
<evidence type="ECO:0000313" key="3">
    <source>
        <dbReference type="Proteomes" id="UP001189624"/>
    </source>
</evidence>
<protein>
    <submittedName>
        <fullName evidence="2">Uncharacterized protein</fullName>
    </submittedName>
</protein>
<dbReference type="AlphaFoldDB" id="A0AA86VUK5"/>
<feature type="compositionally biased region" description="Polar residues" evidence="1">
    <location>
        <begin position="26"/>
        <end position="51"/>
    </location>
</feature>
<reference evidence="2" key="1">
    <citation type="submission" date="2023-10" db="EMBL/GenBank/DDBJ databases">
        <authorList>
            <person name="Domelevo Entfellner J.-B."/>
        </authorList>
    </citation>
    <scope>NUCLEOTIDE SEQUENCE</scope>
</reference>